<dbReference type="PANTHER" id="PTHR32054:SF36">
    <property type="entry name" value="WEB FAMILY PROTEIN"/>
    <property type="match status" value="1"/>
</dbReference>
<feature type="compositionally biased region" description="Low complexity" evidence="4">
    <location>
        <begin position="127"/>
        <end position="136"/>
    </location>
</feature>
<dbReference type="InterPro" id="IPR008545">
    <property type="entry name" value="Web"/>
</dbReference>
<name>A0ABD3EG65_9LAMI</name>
<comment type="similarity">
    <text evidence="1">Belongs to the WEB family.</text>
</comment>
<evidence type="ECO:0000256" key="3">
    <source>
        <dbReference type="SAM" id="Coils"/>
    </source>
</evidence>
<keyword evidence="6" id="KW-1185">Reference proteome</keyword>
<sequence length="416" mass="47667">MSGKRESPETKKMNINRPRGEIDTSLPFVSVKEAVDHFDGRPSPWIPLHLLRLASAAHHHNESFDMENMEEQALQLERDLTTKEHQTRNVLKELESAKRLVESLKLNLIPELSSFNSTPDRTSDENSSYASTISSSVSPTQMYNELSQAKQSLNRTSSDLASIQSSLESVNMTLRKDKIMLEKMQVQNSGKKIETVDIINLCNELNDVSFEAEQFKKMTEASRYEVMKAMAEIESTKYSIKMAEMRLNAAKKMEEAAKAIEDIAIAERNHLLDGEDSSDNYGFNEYRAFDRKAKQAENGPVLEKFEERKEVFSRNNNAAKFKFRNSYAGHRDPDSRLGGVGSLGDVLRRKLVVRDAEDRSERVSLSQMLRGQVVRHEKARVEVNVEEEKRYFFHRKKFGFIQVPVYTKQSSKKVRS</sequence>
<evidence type="ECO:0000256" key="4">
    <source>
        <dbReference type="SAM" id="MobiDB-lite"/>
    </source>
</evidence>
<protein>
    <recommendedName>
        <fullName evidence="7">WEB family protein</fullName>
    </recommendedName>
</protein>
<comment type="caution">
    <text evidence="5">The sequence shown here is derived from an EMBL/GenBank/DDBJ whole genome shotgun (WGS) entry which is preliminary data.</text>
</comment>
<dbReference type="EMBL" id="JAVIJP010000005">
    <property type="protein sequence ID" value="KAL3653408.1"/>
    <property type="molecule type" value="Genomic_DNA"/>
</dbReference>
<dbReference type="PANTHER" id="PTHR32054">
    <property type="entry name" value="HEAVY CHAIN, PUTATIVE, EXPRESSED-RELATED-RELATED"/>
    <property type="match status" value="1"/>
</dbReference>
<reference evidence="6" key="1">
    <citation type="journal article" date="2024" name="IScience">
        <title>Strigolactones Initiate the Formation of Haustorium-like Structures in Castilleja.</title>
        <authorList>
            <person name="Buerger M."/>
            <person name="Peterson D."/>
            <person name="Chory J."/>
        </authorList>
    </citation>
    <scope>NUCLEOTIDE SEQUENCE [LARGE SCALE GENOMIC DNA]</scope>
</reference>
<feature type="region of interest" description="Disordered" evidence="4">
    <location>
        <begin position="114"/>
        <end position="136"/>
    </location>
</feature>
<evidence type="ECO:0008006" key="7">
    <source>
        <dbReference type="Google" id="ProtNLM"/>
    </source>
</evidence>
<feature type="coiled-coil region" evidence="3">
    <location>
        <begin position="66"/>
        <end position="107"/>
    </location>
</feature>
<evidence type="ECO:0000313" key="5">
    <source>
        <dbReference type="EMBL" id="KAL3653408.1"/>
    </source>
</evidence>
<keyword evidence="2 3" id="KW-0175">Coiled coil</keyword>
<evidence type="ECO:0000256" key="2">
    <source>
        <dbReference type="ARBA" id="ARBA00023054"/>
    </source>
</evidence>
<gene>
    <name evidence="5" type="ORF">CASFOL_003089</name>
</gene>
<dbReference type="AlphaFoldDB" id="A0ABD3EG65"/>
<accession>A0ABD3EG65</accession>
<organism evidence="5 6">
    <name type="scientific">Castilleja foliolosa</name>
    <dbReference type="NCBI Taxonomy" id="1961234"/>
    <lineage>
        <taxon>Eukaryota</taxon>
        <taxon>Viridiplantae</taxon>
        <taxon>Streptophyta</taxon>
        <taxon>Embryophyta</taxon>
        <taxon>Tracheophyta</taxon>
        <taxon>Spermatophyta</taxon>
        <taxon>Magnoliopsida</taxon>
        <taxon>eudicotyledons</taxon>
        <taxon>Gunneridae</taxon>
        <taxon>Pentapetalae</taxon>
        <taxon>asterids</taxon>
        <taxon>lamiids</taxon>
        <taxon>Lamiales</taxon>
        <taxon>Orobanchaceae</taxon>
        <taxon>Pedicularideae</taxon>
        <taxon>Castillejinae</taxon>
        <taxon>Castilleja</taxon>
    </lineage>
</organism>
<evidence type="ECO:0000256" key="1">
    <source>
        <dbReference type="ARBA" id="ARBA00005485"/>
    </source>
</evidence>
<feature type="coiled-coil region" evidence="3">
    <location>
        <begin position="242"/>
        <end position="269"/>
    </location>
</feature>
<dbReference type="Pfam" id="PF05701">
    <property type="entry name" value="WEMBL"/>
    <property type="match status" value="1"/>
</dbReference>
<proteinExistence type="inferred from homology"/>
<evidence type="ECO:0000313" key="6">
    <source>
        <dbReference type="Proteomes" id="UP001632038"/>
    </source>
</evidence>
<dbReference type="Proteomes" id="UP001632038">
    <property type="component" value="Unassembled WGS sequence"/>
</dbReference>